<accession>E6K2I5</accession>
<evidence type="ECO:0000256" key="4">
    <source>
        <dbReference type="ARBA" id="ARBA00022989"/>
    </source>
</evidence>
<feature type="transmembrane region" description="Helical" evidence="7">
    <location>
        <begin position="367"/>
        <end position="389"/>
    </location>
</feature>
<evidence type="ECO:0000256" key="7">
    <source>
        <dbReference type="SAM" id="Phobius"/>
    </source>
</evidence>
<sequence length="638" mass="68773">MRAQGTDSRKQLISRVGLTLFRLRAFFLILIALFLSFISSSPSAPFLGPLTASAQAAEATDHPSWASVVSLISSDLDQAAKAYQKRDPASAQAAAQKAYNGDYMGSNMSRAVKQVQGGTESGRQIGSFTAIINLTYQPTDGKRSADLKAAISRLESSLTSSASALDADRSLGSPREYGKALEAATRAERKKIEEKSTIKNEGKGSRTWSSIAQEMNALLDKAFDQTIRQGDGEAGAGLVNDAYYKYYEKLGFEKTVMSVISGSRVSAVEYQFKQTRKDMVAGKGRAVIRKDVDALKSMLSTDAAILDKGGTGDQGNPVATFFTRFFSSAFGQAFIILIREGLEAILVVAAIIAYLVKAGQRNKLGWIYLGIVAGLAASALMAVILNLLYGASGSNQELIEGITALIAMVMLLYTSNWMLNKSSTSSWDSYIKRQTKQGITSGSILSLASLSFLAVFREGAETVLFYQALVGMVSNGDHSALYGGAGLATVILVIVFLLIRFTSVKIPLRPFFAITSTLMAVMVVIFAGGGLHELIEADLVDGHYHASWITNDFLGIYPYAETVAFQVVMGVVVLLLMGFSVAQRRSRDRLKAAERPAEGRIGKSGKARRHTKSGPSRRTGRRNIHTPSINPSTKTKKS</sequence>
<dbReference type="InterPro" id="IPR004923">
    <property type="entry name" value="FTR1/Fip1/EfeU"/>
</dbReference>
<dbReference type="eggNOG" id="COG0672">
    <property type="taxonomic scope" value="Bacteria"/>
</dbReference>
<dbReference type="GO" id="GO:0015093">
    <property type="term" value="F:ferrous iron transmembrane transporter activity"/>
    <property type="evidence" value="ECO:0007669"/>
    <property type="project" value="TreeGrafter"/>
</dbReference>
<feature type="region of interest" description="Disordered" evidence="6">
    <location>
        <begin position="182"/>
        <end position="207"/>
    </location>
</feature>
<dbReference type="AlphaFoldDB" id="E6K2I5"/>
<feature type="transmembrane region" description="Helical" evidence="7">
    <location>
        <begin position="480"/>
        <end position="499"/>
    </location>
</feature>
<dbReference type="PANTHER" id="PTHR31632:SF2">
    <property type="entry name" value="PLASMA MEMBRANE IRON PERMEASE"/>
    <property type="match status" value="1"/>
</dbReference>
<feature type="compositionally biased region" description="Polar residues" evidence="6">
    <location>
        <begin position="625"/>
        <end position="638"/>
    </location>
</feature>
<dbReference type="Proteomes" id="UP000004946">
    <property type="component" value="Chromosome"/>
</dbReference>
<dbReference type="EMBL" id="AEON01000002">
    <property type="protein sequence ID" value="EFT82973.1"/>
    <property type="molecule type" value="Genomic_DNA"/>
</dbReference>
<organism evidence="8 9">
    <name type="scientific">Parascardovia denticolens DSM 10105 = JCM 12538</name>
    <dbReference type="NCBI Taxonomy" id="864564"/>
    <lineage>
        <taxon>Bacteria</taxon>
        <taxon>Bacillati</taxon>
        <taxon>Actinomycetota</taxon>
        <taxon>Actinomycetes</taxon>
        <taxon>Bifidobacteriales</taxon>
        <taxon>Bifidobacteriaceae</taxon>
        <taxon>Parascardovia</taxon>
    </lineage>
</organism>
<keyword evidence="5 7" id="KW-0472">Membrane</keyword>
<keyword evidence="4 7" id="KW-1133">Transmembrane helix</keyword>
<feature type="transmembrane region" description="Helical" evidence="7">
    <location>
        <begin position="563"/>
        <end position="582"/>
    </location>
</feature>
<comment type="similarity">
    <text evidence="2">Belongs to the oxidase-dependent Fe transporter (OFeT) (TC 9.A.10.1) family.</text>
</comment>
<reference evidence="8 9" key="1">
    <citation type="submission" date="2010-12" db="EMBL/GenBank/DDBJ databases">
        <authorList>
            <person name="Muzny D."/>
            <person name="Qin X."/>
            <person name="Buhay C."/>
            <person name="Dugan-Rocha S."/>
            <person name="Ding Y."/>
            <person name="Chen G."/>
            <person name="Hawes A."/>
            <person name="Holder M."/>
            <person name="Jhangiani S."/>
            <person name="Johnson A."/>
            <person name="Khan Z."/>
            <person name="Li Z."/>
            <person name="Liu W."/>
            <person name="Liu X."/>
            <person name="Perez L."/>
            <person name="Shen H."/>
            <person name="Wang Q."/>
            <person name="Watt J."/>
            <person name="Xi L."/>
            <person name="Xin Y."/>
            <person name="Zhou J."/>
            <person name="Deng J."/>
            <person name="Jiang H."/>
            <person name="Liu Y."/>
            <person name="Qu J."/>
            <person name="Song X.-Z."/>
            <person name="Zhang L."/>
            <person name="Villasana D."/>
            <person name="Johnson A."/>
            <person name="Liu J."/>
            <person name="Liyanage D."/>
            <person name="Lorensuhewa L."/>
            <person name="Robinson T."/>
            <person name="Song A."/>
            <person name="Song B.-B."/>
            <person name="Dinh H."/>
            <person name="Thornton R."/>
            <person name="Coyle M."/>
            <person name="Francisco L."/>
            <person name="Jackson L."/>
            <person name="Javaid M."/>
            <person name="Korchina V."/>
            <person name="Kovar C."/>
            <person name="Mata R."/>
            <person name="Mathew T."/>
            <person name="Ngo R."/>
            <person name="Nguyen L."/>
            <person name="Nguyen N."/>
            <person name="Okwuonu G."/>
            <person name="Ongeri F."/>
            <person name="Pham C."/>
            <person name="Simmons D."/>
            <person name="Wilczek-Boney K."/>
            <person name="Hale W."/>
            <person name="Jakkamsetti A."/>
            <person name="Pham P."/>
            <person name="Ruth R."/>
            <person name="San Lucas F."/>
            <person name="Warren J."/>
            <person name="Zhang J."/>
            <person name="Zhao Z."/>
            <person name="Zhou C."/>
            <person name="Zhu D."/>
            <person name="Lee S."/>
            <person name="Bess C."/>
            <person name="Blankenburg K."/>
            <person name="Forbes L."/>
            <person name="Fu Q."/>
            <person name="Gubbala S."/>
            <person name="Hirani K."/>
            <person name="Jayaseelan J.C."/>
            <person name="Lara F."/>
            <person name="Munidasa M."/>
            <person name="Palculict T."/>
            <person name="Patil S."/>
            <person name="Pu L.-L."/>
            <person name="Saada N."/>
            <person name="Tang L."/>
            <person name="Weissenberger G."/>
            <person name="Zhu Y."/>
            <person name="Hemphill L."/>
            <person name="Shang Y."/>
            <person name="Youmans B."/>
            <person name="Ayvaz T."/>
            <person name="Ross M."/>
            <person name="Santibanez J."/>
            <person name="Aqrawi P."/>
            <person name="Gross S."/>
            <person name="Joshi V."/>
            <person name="Fowler G."/>
            <person name="Nazareth L."/>
            <person name="Reid J."/>
            <person name="Worley K."/>
            <person name="Petrosino J."/>
            <person name="Highlander S."/>
            <person name="Gibbs R."/>
        </authorList>
    </citation>
    <scope>NUCLEOTIDE SEQUENCE [LARGE SCALE GENOMIC DNA]</scope>
    <source>
        <strain evidence="8 9">DSM 10105</strain>
    </source>
</reference>
<feature type="compositionally biased region" description="Basic residues" evidence="6">
    <location>
        <begin position="603"/>
        <end position="612"/>
    </location>
</feature>
<feature type="compositionally biased region" description="Basic and acidic residues" evidence="6">
    <location>
        <begin position="185"/>
        <end position="204"/>
    </location>
</feature>
<keyword evidence="3 7" id="KW-0812">Transmembrane</keyword>
<evidence type="ECO:0000256" key="5">
    <source>
        <dbReference type="ARBA" id="ARBA00023136"/>
    </source>
</evidence>
<protein>
    <submittedName>
        <fullName evidence="8">FTR1 family protein</fullName>
    </submittedName>
</protein>
<feature type="region of interest" description="Disordered" evidence="6">
    <location>
        <begin position="590"/>
        <end position="638"/>
    </location>
</feature>
<dbReference type="GO" id="GO:0033573">
    <property type="term" value="C:high-affinity iron permease complex"/>
    <property type="evidence" value="ECO:0007669"/>
    <property type="project" value="InterPro"/>
</dbReference>
<gene>
    <name evidence="8" type="ORF">HMPREF0620_1658</name>
</gene>
<evidence type="ECO:0000256" key="6">
    <source>
        <dbReference type="SAM" id="MobiDB-lite"/>
    </source>
</evidence>
<evidence type="ECO:0000256" key="2">
    <source>
        <dbReference type="ARBA" id="ARBA00008333"/>
    </source>
</evidence>
<dbReference type="Pfam" id="PF03239">
    <property type="entry name" value="FTR1"/>
    <property type="match status" value="1"/>
</dbReference>
<dbReference type="RefSeq" id="WP_006290829.1">
    <property type="nucleotide sequence ID" value="NZ_AP012333.1"/>
</dbReference>
<dbReference type="KEGG" id="pdo:PSDT_0038"/>
<evidence type="ECO:0000313" key="8">
    <source>
        <dbReference type="EMBL" id="EFT82973.1"/>
    </source>
</evidence>
<dbReference type="PATRIC" id="fig|864564.6.peg.42"/>
<evidence type="ECO:0000256" key="3">
    <source>
        <dbReference type="ARBA" id="ARBA00022692"/>
    </source>
</evidence>
<evidence type="ECO:0000256" key="1">
    <source>
        <dbReference type="ARBA" id="ARBA00004141"/>
    </source>
</evidence>
<dbReference type="HOGENOM" id="CLU_023979_2_0_11"/>
<feature type="transmembrane region" description="Helical" evidence="7">
    <location>
        <begin position="333"/>
        <end position="355"/>
    </location>
</feature>
<name>E6K2I5_PARDN</name>
<dbReference type="PANTHER" id="PTHR31632">
    <property type="entry name" value="IRON TRANSPORTER FTH1"/>
    <property type="match status" value="1"/>
</dbReference>
<comment type="subcellular location">
    <subcellularLocation>
        <location evidence="1">Membrane</location>
        <topology evidence="1">Multi-pass membrane protein</topology>
    </subcellularLocation>
</comment>
<feature type="compositionally biased region" description="Basic and acidic residues" evidence="6">
    <location>
        <begin position="590"/>
        <end position="601"/>
    </location>
</feature>
<feature type="transmembrane region" description="Helical" evidence="7">
    <location>
        <begin position="439"/>
        <end position="460"/>
    </location>
</feature>
<proteinExistence type="inferred from homology"/>
<feature type="transmembrane region" description="Helical" evidence="7">
    <location>
        <begin position="511"/>
        <end position="531"/>
    </location>
</feature>
<evidence type="ECO:0000313" key="9">
    <source>
        <dbReference type="Proteomes" id="UP000004946"/>
    </source>
</evidence>
<keyword evidence="9" id="KW-1185">Reference proteome</keyword>
<comment type="caution">
    <text evidence="8">The sequence shown here is derived from an EMBL/GenBank/DDBJ whole genome shotgun (WGS) entry which is preliminary data.</text>
</comment>
<feature type="transmembrane region" description="Helical" evidence="7">
    <location>
        <begin position="401"/>
        <end position="419"/>
    </location>
</feature>